<dbReference type="OrthoDB" id="60204at2759"/>
<dbReference type="GO" id="GO:0044594">
    <property type="term" value="F:17-beta-hydroxysteroid dehydrogenase (NAD+) activity"/>
    <property type="evidence" value="ECO:0007669"/>
    <property type="project" value="TreeGrafter"/>
</dbReference>
<protein>
    <recommendedName>
        <fullName evidence="5">MaoC-like domain-containing protein</fullName>
    </recommendedName>
</protein>
<name>A0A811LK12_9BILA</name>
<organism evidence="3 4">
    <name type="scientific">Bursaphelenchus okinawaensis</name>
    <dbReference type="NCBI Taxonomy" id="465554"/>
    <lineage>
        <taxon>Eukaryota</taxon>
        <taxon>Metazoa</taxon>
        <taxon>Ecdysozoa</taxon>
        <taxon>Nematoda</taxon>
        <taxon>Chromadorea</taxon>
        <taxon>Rhabditida</taxon>
        <taxon>Tylenchina</taxon>
        <taxon>Tylenchomorpha</taxon>
        <taxon>Aphelenchoidea</taxon>
        <taxon>Aphelenchoididae</taxon>
        <taxon>Bursaphelenchus</taxon>
    </lineage>
</organism>
<evidence type="ECO:0000313" key="3">
    <source>
        <dbReference type="EMBL" id="CAD5228456.1"/>
    </source>
</evidence>
<dbReference type="InterPro" id="IPR054357">
    <property type="entry name" value="MFE-2_N"/>
</dbReference>
<evidence type="ECO:0000259" key="2">
    <source>
        <dbReference type="Pfam" id="PF22622"/>
    </source>
</evidence>
<evidence type="ECO:0000259" key="1">
    <source>
        <dbReference type="Pfam" id="PF01575"/>
    </source>
</evidence>
<dbReference type="InterPro" id="IPR002539">
    <property type="entry name" value="MaoC-like_dom"/>
</dbReference>
<comment type="caution">
    <text evidence="3">The sequence shown here is derived from an EMBL/GenBank/DDBJ whole genome shotgun (WGS) entry which is preliminary data.</text>
</comment>
<accession>A0A811LK12</accession>
<dbReference type="GO" id="GO:0005777">
    <property type="term" value="C:peroxisome"/>
    <property type="evidence" value="ECO:0007669"/>
    <property type="project" value="TreeGrafter"/>
</dbReference>
<dbReference type="AlphaFoldDB" id="A0A811LK12"/>
<dbReference type="Proteomes" id="UP000614601">
    <property type="component" value="Unassembled WGS sequence"/>
</dbReference>
<dbReference type="PANTHER" id="PTHR13078">
    <property type="entry name" value="PEROXISOMAL MULTIFUNCTIONAL ENZYME TYPE 2-RELATED"/>
    <property type="match status" value="1"/>
</dbReference>
<feature type="domain" description="Peroxisomal multifunctional enzyme type 2-like N-terminal" evidence="2">
    <location>
        <begin position="20"/>
        <end position="141"/>
    </location>
</feature>
<dbReference type="Pfam" id="PF22622">
    <property type="entry name" value="MFE-2_hydrat-2_N"/>
    <property type="match status" value="1"/>
</dbReference>
<gene>
    <name evidence="3" type="ORF">BOKJ2_LOCUS12687</name>
</gene>
<dbReference type="InterPro" id="IPR029069">
    <property type="entry name" value="HotDog_dom_sf"/>
</dbReference>
<dbReference type="Pfam" id="PF01575">
    <property type="entry name" value="MaoC_dehydratas"/>
    <property type="match status" value="1"/>
</dbReference>
<evidence type="ECO:0000313" key="4">
    <source>
        <dbReference type="Proteomes" id="UP000614601"/>
    </source>
</evidence>
<sequence length="290" mass="32883">MKINVDLAKSLQLTPVYRPYNQHHSILYSLACNANINHNLNLLWEEHPDYQTCPLLLTALGMQSFSMHQTPGIECDINDILHHEQYIEVFEDLPESSELRQEVKIADVIDKKNAAIVIRNVTAYDNVTNKKLAFMQFSLYQKNCGGFGGPKHSSLEVPLERIPKHLQIDSIITVKNDVNQAALFRQCNADTFPLHIDPQAAKEQGYKAPILHGLCTLGISVQAIVNRYLNGNWRQFKSMKCRFTAAVIPGQTLVIKVYKDGNKLRFEAFVDNNVKVISSAYITLKEAFKL</sequence>
<dbReference type="Proteomes" id="UP000783686">
    <property type="component" value="Unassembled WGS sequence"/>
</dbReference>
<reference evidence="3" key="1">
    <citation type="submission" date="2020-09" db="EMBL/GenBank/DDBJ databases">
        <authorList>
            <person name="Kikuchi T."/>
        </authorList>
    </citation>
    <scope>NUCLEOTIDE SEQUENCE</scope>
    <source>
        <strain evidence="3">SH1</strain>
    </source>
</reference>
<evidence type="ECO:0008006" key="5">
    <source>
        <dbReference type="Google" id="ProtNLM"/>
    </source>
</evidence>
<dbReference type="EMBL" id="CAJFDH010000006">
    <property type="protein sequence ID" value="CAD5228456.1"/>
    <property type="molecule type" value="Genomic_DNA"/>
</dbReference>
<dbReference type="GO" id="GO:0006635">
    <property type="term" value="P:fatty acid beta-oxidation"/>
    <property type="evidence" value="ECO:0007669"/>
    <property type="project" value="TreeGrafter"/>
</dbReference>
<dbReference type="GO" id="GO:0003857">
    <property type="term" value="F:(3S)-3-hydroxyacyl-CoA dehydrogenase (NAD+) activity"/>
    <property type="evidence" value="ECO:0007669"/>
    <property type="project" value="TreeGrafter"/>
</dbReference>
<dbReference type="EMBL" id="CAJFCW020000006">
    <property type="protein sequence ID" value="CAG9124506.1"/>
    <property type="molecule type" value="Genomic_DNA"/>
</dbReference>
<dbReference type="PANTHER" id="PTHR13078:SF56">
    <property type="entry name" value="PEROXISOMAL MULTIFUNCTIONAL ENZYME TYPE 2"/>
    <property type="match status" value="1"/>
</dbReference>
<feature type="domain" description="MaoC-like" evidence="1">
    <location>
        <begin position="175"/>
        <end position="277"/>
    </location>
</feature>
<keyword evidence="4" id="KW-1185">Reference proteome</keyword>
<dbReference type="GO" id="GO:0018812">
    <property type="term" value="F:3-hydroxyacyl-CoA dehydratase activity"/>
    <property type="evidence" value="ECO:0007669"/>
    <property type="project" value="UniProtKB-ARBA"/>
</dbReference>
<dbReference type="Gene3D" id="3.10.129.10">
    <property type="entry name" value="Hotdog Thioesterase"/>
    <property type="match status" value="2"/>
</dbReference>
<proteinExistence type="predicted"/>
<dbReference type="SUPFAM" id="SSF54637">
    <property type="entry name" value="Thioesterase/thiol ester dehydrase-isomerase"/>
    <property type="match status" value="2"/>
</dbReference>